<feature type="domain" description="PB1-like" evidence="2">
    <location>
        <begin position="1"/>
        <end position="64"/>
    </location>
</feature>
<dbReference type="AlphaFoldDB" id="A0A0L9UE23"/>
<reference evidence="4" key="1">
    <citation type="journal article" date="2015" name="Proc. Natl. Acad. Sci. U.S.A.">
        <title>Genome sequencing of adzuki bean (Vigna angularis) provides insight into high starch and low fat accumulation and domestication.</title>
        <authorList>
            <person name="Yang K."/>
            <person name="Tian Z."/>
            <person name="Chen C."/>
            <person name="Luo L."/>
            <person name="Zhao B."/>
            <person name="Wang Z."/>
            <person name="Yu L."/>
            <person name="Li Y."/>
            <person name="Sun Y."/>
            <person name="Li W."/>
            <person name="Chen Y."/>
            <person name="Li Y."/>
            <person name="Zhang Y."/>
            <person name="Ai D."/>
            <person name="Zhao J."/>
            <person name="Shang C."/>
            <person name="Ma Y."/>
            <person name="Wu B."/>
            <person name="Wang M."/>
            <person name="Gao L."/>
            <person name="Sun D."/>
            <person name="Zhang P."/>
            <person name="Guo F."/>
            <person name="Wang W."/>
            <person name="Li Y."/>
            <person name="Wang J."/>
            <person name="Varshney R.K."/>
            <person name="Wang J."/>
            <person name="Ling H.Q."/>
            <person name="Wan P."/>
        </authorList>
    </citation>
    <scope>NUCLEOTIDE SEQUENCE</scope>
    <source>
        <strain evidence="4">cv. Jingnong 6</strain>
    </source>
</reference>
<organism evidence="3 4">
    <name type="scientific">Phaseolus angularis</name>
    <name type="common">Azuki bean</name>
    <name type="synonym">Vigna angularis</name>
    <dbReference type="NCBI Taxonomy" id="3914"/>
    <lineage>
        <taxon>Eukaryota</taxon>
        <taxon>Viridiplantae</taxon>
        <taxon>Streptophyta</taxon>
        <taxon>Embryophyta</taxon>
        <taxon>Tracheophyta</taxon>
        <taxon>Spermatophyta</taxon>
        <taxon>Magnoliopsida</taxon>
        <taxon>eudicotyledons</taxon>
        <taxon>Gunneridae</taxon>
        <taxon>Pentapetalae</taxon>
        <taxon>rosids</taxon>
        <taxon>fabids</taxon>
        <taxon>Fabales</taxon>
        <taxon>Fabaceae</taxon>
        <taxon>Papilionoideae</taxon>
        <taxon>50 kb inversion clade</taxon>
        <taxon>NPAAA clade</taxon>
        <taxon>indigoferoid/millettioid clade</taxon>
        <taxon>Phaseoleae</taxon>
        <taxon>Vigna</taxon>
    </lineage>
</organism>
<gene>
    <name evidence="3" type="ORF">LR48_Vigan04g138800</name>
</gene>
<evidence type="ECO:0000313" key="4">
    <source>
        <dbReference type="Proteomes" id="UP000053144"/>
    </source>
</evidence>
<sequence length="124" mass="13842">MKDHFEVVFHHGGKFLNDGKLKYEEETSTLSFDAYMWSYFLVVSVVKGLRYDGFKDLWYCVGGGERGECDGDDEGKSERQGEEGDCEESVVVLEERGEGDHVEGEVEIQVDVAECEGNGVDVSS</sequence>
<proteinExistence type="predicted"/>
<name>A0A0L9UE23_PHAAN</name>
<feature type="compositionally biased region" description="Basic and acidic residues" evidence="1">
    <location>
        <begin position="65"/>
        <end position="82"/>
    </location>
</feature>
<evidence type="ECO:0000256" key="1">
    <source>
        <dbReference type="SAM" id="MobiDB-lite"/>
    </source>
</evidence>
<feature type="region of interest" description="Disordered" evidence="1">
    <location>
        <begin position="64"/>
        <end position="88"/>
    </location>
</feature>
<dbReference type="Proteomes" id="UP000053144">
    <property type="component" value="Chromosome 4"/>
</dbReference>
<dbReference type="Pfam" id="PF26130">
    <property type="entry name" value="PB1-like"/>
    <property type="match status" value="1"/>
</dbReference>
<dbReference type="Gramene" id="KOM41190">
    <property type="protein sequence ID" value="KOM41190"/>
    <property type="gene ID" value="LR48_Vigan04g138800"/>
</dbReference>
<dbReference type="EMBL" id="CM003374">
    <property type="protein sequence ID" value="KOM41190.1"/>
    <property type="molecule type" value="Genomic_DNA"/>
</dbReference>
<accession>A0A0L9UE23</accession>
<evidence type="ECO:0000313" key="3">
    <source>
        <dbReference type="EMBL" id="KOM41190.1"/>
    </source>
</evidence>
<evidence type="ECO:0000259" key="2">
    <source>
        <dbReference type="Pfam" id="PF26130"/>
    </source>
</evidence>
<dbReference type="InterPro" id="IPR058594">
    <property type="entry name" value="PB1-like_dom_pln"/>
</dbReference>
<protein>
    <recommendedName>
        <fullName evidence="2">PB1-like domain-containing protein</fullName>
    </recommendedName>
</protein>